<organism evidence="2 3">
    <name type="scientific">Actinoallomurus oryzae</name>
    <dbReference type="NCBI Taxonomy" id="502180"/>
    <lineage>
        <taxon>Bacteria</taxon>
        <taxon>Bacillati</taxon>
        <taxon>Actinomycetota</taxon>
        <taxon>Actinomycetes</taxon>
        <taxon>Streptosporangiales</taxon>
        <taxon>Thermomonosporaceae</taxon>
        <taxon>Actinoallomurus</taxon>
    </lineage>
</organism>
<dbReference type="RefSeq" id="WP_345455794.1">
    <property type="nucleotide sequence ID" value="NZ_BAABHF010000006.1"/>
</dbReference>
<evidence type="ECO:0000256" key="1">
    <source>
        <dbReference type="SAM" id="Phobius"/>
    </source>
</evidence>
<reference evidence="3" key="1">
    <citation type="journal article" date="2019" name="Int. J. Syst. Evol. Microbiol.">
        <title>The Global Catalogue of Microorganisms (GCM) 10K type strain sequencing project: providing services to taxonomists for standard genome sequencing and annotation.</title>
        <authorList>
            <consortium name="The Broad Institute Genomics Platform"/>
            <consortium name="The Broad Institute Genome Sequencing Center for Infectious Disease"/>
            <person name="Wu L."/>
            <person name="Ma J."/>
        </authorList>
    </citation>
    <scope>NUCLEOTIDE SEQUENCE [LARGE SCALE GENOMIC DNA]</scope>
    <source>
        <strain evidence="3">JCM 17933</strain>
    </source>
</reference>
<dbReference type="Pfam" id="PF19545">
    <property type="entry name" value="DUF6069"/>
    <property type="match status" value="1"/>
</dbReference>
<name>A0ABP8P7K3_9ACTN</name>
<sequence>MRSTDMSWDEQTRADASRLWAGGAATALVAAGVALIGVMVLHKILHAPILSPGGLRQAADYAMFAFPVSAAILTLLATGLLHLLMSTTPQASQFFTWIASLFMVLVVLQVFLHDTDLLTQLETAAFYLLIGIAIITSLLGVSRSAVRHHRHQAYRDNHADGYASPYADRYADRSGYRQEPWR</sequence>
<feature type="transmembrane region" description="Helical" evidence="1">
    <location>
        <begin position="61"/>
        <end position="82"/>
    </location>
</feature>
<keyword evidence="1" id="KW-1133">Transmembrane helix</keyword>
<feature type="transmembrane region" description="Helical" evidence="1">
    <location>
        <begin position="94"/>
        <end position="112"/>
    </location>
</feature>
<dbReference type="InterPro" id="IPR045713">
    <property type="entry name" value="DUF6069"/>
</dbReference>
<proteinExistence type="predicted"/>
<keyword evidence="1" id="KW-0812">Transmembrane</keyword>
<evidence type="ECO:0000313" key="2">
    <source>
        <dbReference type="EMBL" id="GAA4481806.1"/>
    </source>
</evidence>
<keyword evidence="1" id="KW-0472">Membrane</keyword>
<gene>
    <name evidence="2" type="ORF">GCM10023191_001170</name>
</gene>
<keyword evidence="3" id="KW-1185">Reference proteome</keyword>
<dbReference type="EMBL" id="BAABHF010000006">
    <property type="protein sequence ID" value="GAA4481806.1"/>
    <property type="molecule type" value="Genomic_DNA"/>
</dbReference>
<accession>A0ABP8P7K3</accession>
<protein>
    <submittedName>
        <fullName evidence="2">DUF6069 family protein</fullName>
    </submittedName>
</protein>
<dbReference type="Proteomes" id="UP001500503">
    <property type="component" value="Unassembled WGS sequence"/>
</dbReference>
<feature type="transmembrane region" description="Helical" evidence="1">
    <location>
        <begin position="20"/>
        <end position="41"/>
    </location>
</feature>
<feature type="transmembrane region" description="Helical" evidence="1">
    <location>
        <begin position="124"/>
        <end position="141"/>
    </location>
</feature>
<comment type="caution">
    <text evidence="2">The sequence shown here is derived from an EMBL/GenBank/DDBJ whole genome shotgun (WGS) entry which is preliminary data.</text>
</comment>
<evidence type="ECO:0000313" key="3">
    <source>
        <dbReference type="Proteomes" id="UP001500503"/>
    </source>
</evidence>